<dbReference type="EMBL" id="OB661322">
    <property type="protein sequence ID" value="CAD7227956.1"/>
    <property type="molecule type" value="Genomic_DNA"/>
</dbReference>
<feature type="region of interest" description="Disordered" evidence="1">
    <location>
        <begin position="124"/>
        <end position="147"/>
    </location>
</feature>
<dbReference type="PROSITE" id="PS50865">
    <property type="entry name" value="ZF_MYND_2"/>
    <property type="match status" value="1"/>
</dbReference>
<protein>
    <submittedName>
        <fullName evidence="2">Uncharacterized protein</fullName>
    </submittedName>
</protein>
<evidence type="ECO:0000256" key="1">
    <source>
        <dbReference type="SAM" id="MobiDB-lite"/>
    </source>
</evidence>
<evidence type="ECO:0000313" key="2">
    <source>
        <dbReference type="EMBL" id="CAD7227956.1"/>
    </source>
</evidence>
<name>A0A7R8ZN81_9CRUS</name>
<dbReference type="PROSITE" id="PS01360">
    <property type="entry name" value="ZF_MYND_1"/>
    <property type="match status" value="1"/>
</dbReference>
<organism evidence="2">
    <name type="scientific">Cyprideis torosa</name>
    <dbReference type="NCBI Taxonomy" id="163714"/>
    <lineage>
        <taxon>Eukaryota</taxon>
        <taxon>Metazoa</taxon>
        <taxon>Ecdysozoa</taxon>
        <taxon>Arthropoda</taxon>
        <taxon>Crustacea</taxon>
        <taxon>Oligostraca</taxon>
        <taxon>Ostracoda</taxon>
        <taxon>Podocopa</taxon>
        <taxon>Podocopida</taxon>
        <taxon>Cytherocopina</taxon>
        <taxon>Cytheroidea</taxon>
        <taxon>Cytherideidae</taxon>
        <taxon>Cyprideis</taxon>
    </lineage>
</organism>
<gene>
    <name evidence="2" type="ORF">CTOB1V02_LOCUS5849</name>
</gene>
<proteinExistence type="predicted"/>
<accession>A0A7R8ZN81</accession>
<dbReference type="AlphaFoldDB" id="A0A7R8ZN81"/>
<dbReference type="InterPro" id="IPR002893">
    <property type="entry name" value="Znf_MYND"/>
</dbReference>
<reference evidence="2" key="1">
    <citation type="submission" date="2020-11" db="EMBL/GenBank/DDBJ databases">
        <authorList>
            <person name="Tran Van P."/>
        </authorList>
    </citation>
    <scope>NUCLEOTIDE SEQUENCE</scope>
</reference>
<dbReference type="SUPFAM" id="SSF144232">
    <property type="entry name" value="HIT/MYND zinc finger-like"/>
    <property type="match status" value="1"/>
</dbReference>
<sequence length="399" mass="44285">MKFKKKTEVEHQLLKLEGALELLEEDEISNLQTPPLSPIALSECEKSEMIKNEEEQINQSSCEGGTLDIYSYKISTAEEIPQELQIKWSINALENQYLLELKDVRKKTKFSQLKDFRKKTEFSQLLKPNPSKGGETGSEGGVRRENEALSFTTEEAVLIKSEEIRTLLIEGVAGAHGFRFLQLLDVLKQDFPRLDLEEKILRLNNLIACVNRAAVEVYEAEQRSVGKTTASSPHAPETSPSEAKQSHGNNSRDKYYPAKNPPNSAKCAIDQTQLPIKADSLRNVSQTKNLRTPTSTVPDGNVATNVTNLNTDVTITASKKITDVLNRNSENSMAILVQQPTTSPLNSEVMNGPCGNCGKITESWCDCGLQPYCSEACQMADWENKHEIVCTAVLPAPET</sequence>
<feature type="region of interest" description="Disordered" evidence="1">
    <location>
        <begin position="223"/>
        <end position="266"/>
    </location>
</feature>
<dbReference type="Gene3D" id="6.10.140.2220">
    <property type="match status" value="1"/>
</dbReference>
<dbReference type="Pfam" id="PF01753">
    <property type="entry name" value="zf-MYND"/>
    <property type="match status" value="1"/>
</dbReference>
<feature type="compositionally biased region" description="Polar residues" evidence="1">
    <location>
        <begin position="225"/>
        <end position="249"/>
    </location>
</feature>